<dbReference type="STRING" id="188906.SAMN04488526_2980"/>
<evidence type="ECO:0000256" key="1">
    <source>
        <dbReference type="ARBA" id="ARBA00004141"/>
    </source>
</evidence>
<dbReference type="GO" id="GO:0008955">
    <property type="term" value="F:peptidoglycan glycosyltransferase activity"/>
    <property type="evidence" value="ECO:0007669"/>
    <property type="project" value="UniProtKB-UniRule"/>
</dbReference>
<feature type="transmembrane region" description="Helical" evidence="11">
    <location>
        <begin position="169"/>
        <end position="191"/>
    </location>
</feature>
<dbReference type="OrthoDB" id="9768187at2"/>
<keyword evidence="6 11" id="KW-0133">Cell shape</keyword>
<evidence type="ECO:0000256" key="6">
    <source>
        <dbReference type="ARBA" id="ARBA00022960"/>
    </source>
</evidence>
<dbReference type="InterPro" id="IPR018365">
    <property type="entry name" value="Cell_cycle_FtsW-rel_CS"/>
</dbReference>
<feature type="transmembrane region" description="Helical" evidence="11">
    <location>
        <begin position="285"/>
        <end position="306"/>
    </location>
</feature>
<dbReference type="Pfam" id="PF01098">
    <property type="entry name" value="FTSW_RODA_SPOVE"/>
    <property type="match status" value="1"/>
</dbReference>
<dbReference type="NCBIfam" id="TIGR02210">
    <property type="entry name" value="rodA_shape"/>
    <property type="match status" value="1"/>
</dbReference>
<dbReference type="EMBL" id="FNZQ01000006">
    <property type="protein sequence ID" value="SEL56450.1"/>
    <property type="molecule type" value="Genomic_DNA"/>
</dbReference>
<protein>
    <recommendedName>
        <fullName evidence="11">Peptidoglycan glycosyltransferase MrdB</fullName>
        <shortName evidence="11">PGT</shortName>
        <ecNumber evidence="11">2.4.99.28</ecNumber>
    </recommendedName>
    <alternativeName>
        <fullName evidence="11">Cell elongation protein RodA</fullName>
    </alternativeName>
    <alternativeName>
        <fullName evidence="11">Cell wall polymerase</fullName>
    </alternativeName>
    <alternativeName>
        <fullName evidence="11">Peptidoglycan polymerase</fullName>
        <shortName evidence="11">PG polymerase</shortName>
    </alternativeName>
</protein>
<keyword evidence="3 11" id="KW-0328">Glycosyltransferase</keyword>
<dbReference type="InterPro" id="IPR001182">
    <property type="entry name" value="FtsW/RodA"/>
</dbReference>
<proteinExistence type="inferred from homology"/>
<evidence type="ECO:0000256" key="7">
    <source>
        <dbReference type="ARBA" id="ARBA00022984"/>
    </source>
</evidence>
<evidence type="ECO:0000256" key="8">
    <source>
        <dbReference type="ARBA" id="ARBA00022989"/>
    </source>
</evidence>
<dbReference type="GO" id="GO:0008360">
    <property type="term" value="P:regulation of cell shape"/>
    <property type="evidence" value="ECO:0007669"/>
    <property type="project" value="UniProtKB-KW"/>
</dbReference>
<feature type="transmembrane region" description="Helical" evidence="11">
    <location>
        <begin position="20"/>
        <end position="43"/>
    </location>
</feature>
<gene>
    <name evidence="11" type="primary">mrdB</name>
    <name evidence="11" type="synonym">rodA</name>
    <name evidence="12" type="ORF">SAMN04488526_2980</name>
</gene>
<evidence type="ECO:0000313" key="13">
    <source>
        <dbReference type="Proteomes" id="UP000199283"/>
    </source>
</evidence>
<keyword evidence="13" id="KW-1185">Reference proteome</keyword>
<feature type="transmembrane region" description="Helical" evidence="11">
    <location>
        <begin position="318"/>
        <end position="339"/>
    </location>
</feature>
<keyword evidence="2 11" id="KW-1003">Cell membrane</keyword>
<evidence type="ECO:0000313" key="12">
    <source>
        <dbReference type="EMBL" id="SEL56450.1"/>
    </source>
</evidence>
<dbReference type="PROSITE" id="PS00428">
    <property type="entry name" value="FTSW_RODA_SPOVE"/>
    <property type="match status" value="1"/>
</dbReference>
<keyword evidence="8 11" id="KW-1133">Transmembrane helix</keyword>
<dbReference type="UniPathway" id="UPA00219"/>
<reference evidence="12 13" key="1">
    <citation type="submission" date="2016-10" db="EMBL/GenBank/DDBJ databases">
        <authorList>
            <person name="de Groot N.N."/>
        </authorList>
    </citation>
    <scope>NUCLEOTIDE SEQUENCE [LARGE SCALE GENOMIC DNA]</scope>
    <source>
        <strain evidence="12 13">DSM 14858</strain>
    </source>
</reference>
<feature type="transmembrane region" description="Helical" evidence="11">
    <location>
        <begin position="144"/>
        <end position="162"/>
    </location>
</feature>
<evidence type="ECO:0000256" key="2">
    <source>
        <dbReference type="ARBA" id="ARBA00022475"/>
    </source>
</evidence>
<evidence type="ECO:0000256" key="9">
    <source>
        <dbReference type="ARBA" id="ARBA00023136"/>
    </source>
</evidence>
<feature type="transmembrane region" description="Helical" evidence="11">
    <location>
        <begin position="351"/>
        <end position="369"/>
    </location>
</feature>
<sequence length="388" mass="42313">MSYLEYKVARVPSGLSKVLALNWGLVLLVTAVASIGFIVLYSVGGGSWYWAEPQMQRFALGLVVMFAAAMIPIWFWRNVSAAMYGGALVLLLAVDFVGASGGGAQRWIDIGFMRLQPSELMKITLVLMLAAYYDWLPVTKVNRPQWVILPVLIILLPTMLVLKQPDLGTAILLLMGGAMMMFLAGVHWAYFATVFAAAAGLVTAVIKSRGTTWQMIENYQYRRIDTFLDPDTDPLGAGYNITQSKIALGSGGWTGKGFMQGTQARLDFLPEKQTDFIFTILAEEFGLVGGASLLALYMLIIIFCIVSALRMKDRFSALATLGVAATFFLFFAVNMSMVMGMAPVVGVPLPLVSYGGSAMLVLMLAFGIVQSAHVHRPRAQGEGQLFKR</sequence>
<dbReference type="PANTHER" id="PTHR30474">
    <property type="entry name" value="CELL CYCLE PROTEIN"/>
    <property type="match status" value="1"/>
</dbReference>
<keyword evidence="9 11" id="KW-0472">Membrane</keyword>
<evidence type="ECO:0000256" key="11">
    <source>
        <dbReference type="HAMAP-Rule" id="MF_02079"/>
    </source>
</evidence>
<dbReference type="EC" id="2.4.99.28" evidence="11"/>
<dbReference type="GO" id="GO:0015648">
    <property type="term" value="F:lipid-linked peptidoglycan transporter activity"/>
    <property type="evidence" value="ECO:0007669"/>
    <property type="project" value="TreeGrafter"/>
</dbReference>
<feature type="transmembrane region" description="Helical" evidence="11">
    <location>
        <begin position="81"/>
        <end position="99"/>
    </location>
</feature>
<dbReference type="PANTHER" id="PTHR30474:SF1">
    <property type="entry name" value="PEPTIDOGLYCAN GLYCOSYLTRANSFERASE MRDB"/>
    <property type="match status" value="1"/>
</dbReference>
<dbReference type="GO" id="GO:0032153">
    <property type="term" value="C:cell division site"/>
    <property type="evidence" value="ECO:0007669"/>
    <property type="project" value="TreeGrafter"/>
</dbReference>
<evidence type="ECO:0000256" key="5">
    <source>
        <dbReference type="ARBA" id="ARBA00022692"/>
    </source>
</evidence>
<keyword evidence="11" id="KW-0997">Cell inner membrane</keyword>
<feature type="transmembrane region" description="Helical" evidence="11">
    <location>
        <begin position="55"/>
        <end position="75"/>
    </location>
</feature>
<dbReference type="RefSeq" id="WP_092764142.1">
    <property type="nucleotide sequence ID" value="NZ_FNZQ01000006.1"/>
</dbReference>
<evidence type="ECO:0000256" key="10">
    <source>
        <dbReference type="ARBA" id="ARBA00023316"/>
    </source>
</evidence>
<dbReference type="AlphaFoldDB" id="A0A1H7R865"/>
<dbReference type="GO" id="GO:0005886">
    <property type="term" value="C:plasma membrane"/>
    <property type="evidence" value="ECO:0007669"/>
    <property type="project" value="UniProtKB-SubCell"/>
</dbReference>
<evidence type="ECO:0000256" key="4">
    <source>
        <dbReference type="ARBA" id="ARBA00022679"/>
    </source>
</evidence>
<keyword evidence="10 11" id="KW-0961">Cell wall biogenesis/degradation</keyword>
<dbReference type="GO" id="GO:0071555">
    <property type="term" value="P:cell wall organization"/>
    <property type="evidence" value="ECO:0007669"/>
    <property type="project" value="UniProtKB-KW"/>
</dbReference>
<comment type="similarity">
    <text evidence="11">Belongs to the SEDS family. MrdB/RodA subfamily.</text>
</comment>
<dbReference type="GO" id="GO:0051301">
    <property type="term" value="P:cell division"/>
    <property type="evidence" value="ECO:0007669"/>
    <property type="project" value="InterPro"/>
</dbReference>
<organism evidence="12 13">
    <name type="scientific">Jannaschia helgolandensis</name>
    <dbReference type="NCBI Taxonomy" id="188906"/>
    <lineage>
        <taxon>Bacteria</taxon>
        <taxon>Pseudomonadati</taxon>
        <taxon>Pseudomonadota</taxon>
        <taxon>Alphaproteobacteria</taxon>
        <taxon>Rhodobacterales</taxon>
        <taxon>Roseobacteraceae</taxon>
        <taxon>Jannaschia</taxon>
    </lineage>
</organism>
<dbReference type="Proteomes" id="UP000199283">
    <property type="component" value="Unassembled WGS sequence"/>
</dbReference>
<dbReference type="GO" id="GO:0009252">
    <property type="term" value="P:peptidoglycan biosynthetic process"/>
    <property type="evidence" value="ECO:0007669"/>
    <property type="project" value="UniProtKB-UniRule"/>
</dbReference>
<comment type="subcellular location">
    <subcellularLocation>
        <location evidence="11">Cell inner membrane</location>
        <topology evidence="11">Multi-pass membrane protein</topology>
    </subcellularLocation>
    <subcellularLocation>
        <location evidence="1">Membrane</location>
        <topology evidence="1">Multi-pass membrane protein</topology>
    </subcellularLocation>
</comment>
<keyword evidence="4 11" id="KW-0808">Transferase</keyword>
<comment type="pathway">
    <text evidence="11">Cell wall biogenesis; peptidoglycan biosynthesis.</text>
</comment>
<comment type="function">
    <text evidence="11">Peptidoglycan polymerase that is essential for cell wall elongation.</text>
</comment>
<dbReference type="InterPro" id="IPR011923">
    <property type="entry name" value="RodA/MrdB"/>
</dbReference>
<accession>A0A1H7R865</accession>
<keyword evidence="7 11" id="KW-0573">Peptidoglycan synthesis</keyword>
<name>A0A1H7R865_9RHOB</name>
<dbReference type="HAMAP" id="MF_02079">
    <property type="entry name" value="PGT_RodA"/>
    <property type="match status" value="1"/>
</dbReference>
<keyword evidence="5 11" id="KW-0812">Transmembrane</keyword>
<evidence type="ECO:0000256" key="3">
    <source>
        <dbReference type="ARBA" id="ARBA00022676"/>
    </source>
</evidence>
<comment type="catalytic activity">
    <reaction evidence="11">
        <text>[GlcNAc-(1-&gt;4)-Mur2Ac(oyl-L-Ala-gamma-D-Glu-L-Lys-D-Ala-D-Ala)](n)-di-trans,octa-cis-undecaprenyl diphosphate + beta-D-GlcNAc-(1-&gt;4)-Mur2Ac(oyl-L-Ala-gamma-D-Glu-L-Lys-D-Ala-D-Ala)-di-trans,octa-cis-undecaprenyl diphosphate = [GlcNAc-(1-&gt;4)-Mur2Ac(oyl-L-Ala-gamma-D-Glu-L-Lys-D-Ala-D-Ala)](n+1)-di-trans,octa-cis-undecaprenyl diphosphate + di-trans,octa-cis-undecaprenyl diphosphate + H(+)</text>
        <dbReference type="Rhea" id="RHEA:23708"/>
        <dbReference type="Rhea" id="RHEA-COMP:9602"/>
        <dbReference type="Rhea" id="RHEA-COMP:9603"/>
        <dbReference type="ChEBI" id="CHEBI:15378"/>
        <dbReference type="ChEBI" id="CHEBI:58405"/>
        <dbReference type="ChEBI" id="CHEBI:60033"/>
        <dbReference type="ChEBI" id="CHEBI:78435"/>
        <dbReference type="EC" id="2.4.99.28"/>
    </reaction>
</comment>